<dbReference type="PROSITE" id="PS50192">
    <property type="entry name" value="T_SNARE"/>
    <property type="match status" value="1"/>
</dbReference>
<keyword evidence="11" id="KW-1185">Reference proteome</keyword>
<evidence type="ECO:0000256" key="5">
    <source>
        <dbReference type="ARBA" id="ARBA00022989"/>
    </source>
</evidence>
<dbReference type="InterPro" id="IPR010989">
    <property type="entry name" value="SNARE"/>
</dbReference>
<reference evidence="10" key="1">
    <citation type="journal article" date="2023" name="BMC Genomics">
        <title>Chromosome-level genome assemblies of Cutaneotrichosporon spp. (Trichosporonales, Basidiomycota) reveal imbalanced evolution between nucleotide sequences and chromosome synteny.</title>
        <authorList>
            <person name="Kobayashi Y."/>
            <person name="Kayamori A."/>
            <person name="Aoki K."/>
            <person name="Shiwa Y."/>
            <person name="Matsutani M."/>
            <person name="Fujita N."/>
            <person name="Sugita T."/>
            <person name="Iwasaki W."/>
            <person name="Tanaka N."/>
            <person name="Takashima M."/>
        </authorList>
    </citation>
    <scope>NUCLEOTIDE SEQUENCE</scope>
    <source>
        <strain evidence="10">HIS019</strain>
    </source>
</reference>
<dbReference type="GO" id="GO:0005794">
    <property type="term" value="C:Golgi apparatus"/>
    <property type="evidence" value="ECO:0007669"/>
    <property type="project" value="UniProtKB-SubCell"/>
</dbReference>
<dbReference type="SUPFAM" id="SSF47661">
    <property type="entry name" value="t-snare proteins"/>
    <property type="match status" value="1"/>
</dbReference>
<dbReference type="InterPro" id="IPR015260">
    <property type="entry name" value="Syntaxin-6/10/61_N"/>
</dbReference>
<dbReference type="CDD" id="cd15851">
    <property type="entry name" value="SNARE_Syntaxin6"/>
    <property type="match status" value="1"/>
</dbReference>
<keyword evidence="5" id="KW-1133">Transmembrane helix</keyword>
<keyword evidence="2" id="KW-0813">Transport</keyword>
<evidence type="ECO:0000256" key="8">
    <source>
        <dbReference type="ARBA" id="ARBA00037801"/>
    </source>
</evidence>
<dbReference type="KEGG" id="ccac:CcaHIS019_0405490"/>
<dbReference type="Gene3D" id="1.20.58.90">
    <property type="match status" value="1"/>
</dbReference>
<dbReference type="InterPro" id="IPR000727">
    <property type="entry name" value="T_SNARE_dom"/>
</dbReference>
<name>A0AA48L4C2_9TREE</name>
<dbReference type="GO" id="GO:0016020">
    <property type="term" value="C:membrane"/>
    <property type="evidence" value="ECO:0007669"/>
    <property type="project" value="InterPro"/>
</dbReference>
<accession>A0AA48L4C2</accession>
<dbReference type="AlphaFoldDB" id="A0AA48L4C2"/>
<feature type="domain" description="T-SNARE coiled-coil homology" evidence="9">
    <location>
        <begin position="97"/>
        <end position="152"/>
    </location>
</feature>
<dbReference type="SUPFAM" id="SSF58038">
    <property type="entry name" value="SNARE fusion complex"/>
    <property type="match status" value="1"/>
</dbReference>
<keyword evidence="7" id="KW-0472">Membrane</keyword>
<dbReference type="Gene3D" id="1.20.5.110">
    <property type="match status" value="1"/>
</dbReference>
<organism evidence="10 11">
    <name type="scientific">Cutaneotrichosporon cavernicola</name>
    <dbReference type="NCBI Taxonomy" id="279322"/>
    <lineage>
        <taxon>Eukaryota</taxon>
        <taxon>Fungi</taxon>
        <taxon>Dikarya</taxon>
        <taxon>Basidiomycota</taxon>
        <taxon>Agaricomycotina</taxon>
        <taxon>Tremellomycetes</taxon>
        <taxon>Trichosporonales</taxon>
        <taxon>Trichosporonaceae</taxon>
        <taxon>Cutaneotrichosporon</taxon>
    </lineage>
</organism>
<comment type="similarity">
    <text evidence="1">Belongs to the syntaxin family.</text>
</comment>
<proteinExistence type="inferred from homology"/>
<evidence type="ECO:0000256" key="6">
    <source>
        <dbReference type="ARBA" id="ARBA00023034"/>
    </source>
</evidence>
<evidence type="ECO:0000256" key="3">
    <source>
        <dbReference type="ARBA" id="ARBA00022692"/>
    </source>
</evidence>
<keyword evidence="6" id="KW-0333">Golgi apparatus</keyword>
<protein>
    <recommendedName>
        <fullName evidence="9">t-SNARE coiled-coil homology domain-containing protein</fullName>
    </recommendedName>
</protein>
<dbReference type="Pfam" id="PF09177">
    <property type="entry name" value="STX6_10_61_N"/>
    <property type="match status" value="1"/>
</dbReference>
<dbReference type="FunFam" id="1.20.58.90:FF:000004">
    <property type="entry name" value="Syntaxin 10"/>
    <property type="match status" value="1"/>
</dbReference>
<dbReference type="GeneID" id="85495599"/>
<evidence type="ECO:0000313" key="11">
    <source>
        <dbReference type="Proteomes" id="UP001233271"/>
    </source>
</evidence>
<dbReference type="GO" id="GO:0048193">
    <property type="term" value="P:Golgi vesicle transport"/>
    <property type="evidence" value="ECO:0007669"/>
    <property type="project" value="InterPro"/>
</dbReference>
<dbReference type="RefSeq" id="XP_060456994.1">
    <property type="nucleotide sequence ID" value="XM_060600396.1"/>
</dbReference>
<sequence>MSRDPYVDAKSDVEASISNVGTLLESYRRIQATSNDSPSLIEARGELHSALQLLETDLEDLDESVHVVEQHGDRWGLAHVEVAERREFVNNVSSEVATLMRRQDDTLGFISGTLSTLASQAGLIGHEVTEHSEMLDDLSTRVDSTQSRLSRTLAARGASLSSS</sequence>
<comment type="subcellular location">
    <subcellularLocation>
        <location evidence="8">Golgi apparatus</location>
        <location evidence="8">trans-Golgi network membrane</location>
        <topology evidence="8">Single-pass type IV membrane protein</topology>
    </subcellularLocation>
</comment>
<dbReference type="GO" id="GO:0015031">
    <property type="term" value="P:protein transport"/>
    <property type="evidence" value="ECO:0007669"/>
    <property type="project" value="UniProtKB-KW"/>
</dbReference>
<evidence type="ECO:0000313" key="10">
    <source>
        <dbReference type="EMBL" id="BEI91729.1"/>
    </source>
</evidence>
<gene>
    <name evidence="10" type="ORF">CcaverHIS019_0405490</name>
</gene>
<evidence type="ECO:0000259" key="9">
    <source>
        <dbReference type="PROSITE" id="PS50192"/>
    </source>
</evidence>
<evidence type="ECO:0000256" key="7">
    <source>
        <dbReference type="ARBA" id="ARBA00023136"/>
    </source>
</evidence>
<evidence type="ECO:0000256" key="4">
    <source>
        <dbReference type="ARBA" id="ARBA00022927"/>
    </source>
</evidence>
<dbReference type="Proteomes" id="UP001233271">
    <property type="component" value="Chromosome 4"/>
</dbReference>
<dbReference type="EMBL" id="AP028215">
    <property type="protein sequence ID" value="BEI91729.1"/>
    <property type="molecule type" value="Genomic_DNA"/>
</dbReference>
<evidence type="ECO:0000256" key="1">
    <source>
        <dbReference type="ARBA" id="ARBA00009063"/>
    </source>
</evidence>
<keyword evidence="4" id="KW-0653">Protein transport</keyword>
<dbReference type="CDD" id="cd21442">
    <property type="entry name" value="SNARE_NTD_STX6-like"/>
    <property type="match status" value="1"/>
</dbReference>
<evidence type="ECO:0000256" key="2">
    <source>
        <dbReference type="ARBA" id="ARBA00022448"/>
    </source>
</evidence>
<keyword evidence="3" id="KW-0812">Transmembrane</keyword>